<proteinExistence type="inferred from homology"/>
<dbReference type="GO" id="GO:0044284">
    <property type="term" value="C:mitochondrial crista junction"/>
    <property type="evidence" value="ECO:0007669"/>
    <property type="project" value="InterPro"/>
</dbReference>
<dbReference type="AlphaFoldDB" id="A0A177DGC2"/>
<evidence type="ECO:0000256" key="9">
    <source>
        <dbReference type="ARBA" id="ARBA00032159"/>
    </source>
</evidence>
<evidence type="ECO:0000313" key="12">
    <source>
        <dbReference type="EMBL" id="OAG18301.1"/>
    </source>
</evidence>
<comment type="subcellular location">
    <subcellularLocation>
        <location evidence="2">Membrane</location>
    </subcellularLocation>
    <subcellularLocation>
        <location evidence="11">Mitochondrion inner membrane</location>
        <topology evidence="11">Single-pass membrane protein</topology>
    </subcellularLocation>
</comment>
<evidence type="ECO:0000256" key="5">
    <source>
        <dbReference type="ARBA" id="ARBA00022692"/>
    </source>
</evidence>
<keyword evidence="6" id="KW-1133">Transmembrane helix</keyword>
<keyword evidence="13" id="KW-1185">Reference proteome</keyword>
<keyword evidence="7 11" id="KW-0496">Mitochondrion</keyword>
<dbReference type="InterPro" id="IPR031463">
    <property type="entry name" value="Mic12"/>
</dbReference>
<dbReference type="GO" id="GO:0042407">
    <property type="term" value="P:cristae formation"/>
    <property type="evidence" value="ECO:0007669"/>
    <property type="project" value="InterPro"/>
</dbReference>
<comment type="subunit">
    <text evidence="11">Component of the mitochondrial contact site and cristae organizing system (MICOS) complex.</text>
</comment>
<dbReference type="EMBL" id="KV441484">
    <property type="protein sequence ID" value="OAG18301.1"/>
    <property type="molecule type" value="Genomic_DNA"/>
</dbReference>
<evidence type="ECO:0000256" key="2">
    <source>
        <dbReference type="ARBA" id="ARBA00004370"/>
    </source>
</evidence>
<dbReference type="KEGG" id="aalt:CC77DRAFT_225997"/>
<evidence type="ECO:0000256" key="6">
    <source>
        <dbReference type="ARBA" id="ARBA00022989"/>
    </source>
</evidence>
<dbReference type="GeneID" id="29116323"/>
<name>A0A177DGC2_ALTAL</name>
<comment type="similarity">
    <text evidence="3 11">Belongs to the MICOS complex subunit Mic12 family.</text>
</comment>
<evidence type="ECO:0000256" key="8">
    <source>
        <dbReference type="ARBA" id="ARBA00023136"/>
    </source>
</evidence>
<dbReference type="OMA" id="WNAELEN"/>
<protein>
    <recommendedName>
        <fullName evidence="4 11">MICOS complex subunit MIC12</fullName>
    </recommendedName>
    <alternativeName>
        <fullName evidence="10 11">Altered inheritance of mitochondria protein 5, mitochondrial</fullName>
    </alternativeName>
    <alternativeName>
        <fullName evidence="9 11">Found in mitochondrial proteome protein 51</fullName>
    </alternativeName>
</protein>
<dbReference type="GO" id="GO:0061617">
    <property type="term" value="C:MICOS complex"/>
    <property type="evidence" value="ECO:0007669"/>
    <property type="project" value="UniProtKB-UniRule"/>
</dbReference>
<evidence type="ECO:0000256" key="3">
    <source>
        <dbReference type="ARBA" id="ARBA00009188"/>
    </source>
</evidence>
<dbReference type="RefSeq" id="XP_018383722.1">
    <property type="nucleotide sequence ID" value="XM_018530729.1"/>
</dbReference>
<keyword evidence="5" id="KW-0812">Transmembrane</keyword>
<accession>A0A177DGC2</accession>
<gene>
    <name evidence="12" type="ORF">CC77DRAFT_225997</name>
</gene>
<evidence type="ECO:0000256" key="10">
    <source>
        <dbReference type="ARBA" id="ARBA00032985"/>
    </source>
</evidence>
<evidence type="ECO:0000256" key="4">
    <source>
        <dbReference type="ARBA" id="ARBA00018170"/>
    </source>
</evidence>
<keyword evidence="8" id="KW-0472">Membrane</keyword>
<evidence type="ECO:0000256" key="7">
    <source>
        <dbReference type="ARBA" id="ARBA00023128"/>
    </source>
</evidence>
<dbReference type="Pfam" id="PF17050">
    <property type="entry name" value="AIM5"/>
    <property type="match status" value="1"/>
</dbReference>
<comment type="function">
    <text evidence="1 11">Component of the MICOS complex, a large protein complex of the mitochondrial inner membrane that plays crucial roles in the maintenance of crista junctions, inner membrane architecture, and formation of contact sites to the outer membrane.</text>
</comment>
<dbReference type="STRING" id="5599.A0A177DGC2"/>
<dbReference type="VEuPathDB" id="FungiDB:CC77DRAFT_225997"/>
<sequence length="112" mass="12860">MPANPRQLGGVTLTTGVLYLTISLHTQNRITQAALLRQQRQVLTEFYEPKKPEPEPTSREVPVGLAEMAKDRWNRSLEEGVKKVYTTDWRRVREEAEDRASAILQKIREGSK</sequence>
<dbReference type="Proteomes" id="UP000077248">
    <property type="component" value="Unassembled WGS sequence"/>
</dbReference>
<evidence type="ECO:0000256" key="1">
    <source>
        <dbReference type="ARBA" id="ARBA00002689"/>
    </source>
</evidence>
<organism evidence="12 13">
    <name type="scientific">Alternaria alternata</name>
    <name type="common">Alternaria rot fungus</name>
    <name type="synonym">Torula alternata</name>
    <dbReference type="NCBI Taxonomy" id="5599"/>
    <lineage>
        <taxon>Eukaryota</taxon>
        <taxon>Fungi</taxon>
        <taxon>Dikarya</taxon>
        <taxon>Ascomycota</taxon>
        <taxon>Pezizomycotina</taxon>
        <taxon>Dothideomycetes</taxon>
        <taxon>Pleosporomycetidae</taxon>
        <taxon>Pleosporales</taxon>
        <taxon>Pleosporineae</taxon>
        <taxon>Pleosporaceae</taxon>
        <taxon>Alternaria</taxon>
        <taxon>Alternaria sect. Alternaria</taxon>
        <taxon>Alternaria alternata complex</taxon>
    </lineage>
</organism>
<evidence type="ECO:0000313" key="13">
    <source>
        <dbReference type="Proteomes" id="UP000077248"/>
    </source>
</evidence>
<keyword evidence="11" id="KW-0999">Mitochondrion inner membrane</keyword>
<reference evidence="12 13" key="1">
    <citation type="submission" date="2016-05" db="EMBL/GenBank/DDBJ databases">
        <title>Comparative analysis of secretome profiles of manganese(II)-oxidizing ascomycete fungi.</title>
        <authorList>
            <consortium name="DOE Joint Genome Institute"/>
            <person name="Zeiner C.A."/>
            <person name="Purvine S.O."/>
            <person name="Zink E.M."/>
            <person name="Wu S."/>
            <person name="Pasa-Tolic L."/>
            <person name="Chaput D.L."/>
            <person name="Haridas S."/>
            <person name="Grigoriev I.V."/>
            <person name="Santelli C.M."/>
            <person name="Hansel C.M."/>
        </authorList>
    </citation>
    <scope>NUCLEOTIDE SEQUENCE [LARGE SCALE GENOMIC DNA]</scope>
    <source>
        <strain evidence="12 13">SRC1lrK2f</strain>
    </source>
</reference>
<evidence type="ECO:0000256" key="11">
    <source>
        <dbReference type="RuleBase" id="RU363010"/>
    </source>
</evidence>